<dbReference type="PANTHER" id="PTHR12649">
    <property type="entry name" value="PEPTIDYL-TRNA HYDROLASE 2"/>
    <property type="match status" value="1"/>
</dbReference>
<dbReference type="InterPro" id="IPR002833">
    <property type="entry name" value="PTH2"/>
</dbReference>
<dbReference type="AlphaFoldDB" id="A0A553N8N7"/>
<dbReference type="OMA" id="CTSDCKM"/>
<evidence type="ECO:0000313" key="6">
    <source>
        <dbReference type="EMBL" id="TRY61804.1"/>
    </source>
</evidence>
<keyword evidence="5" id="KW-1133">Transmembrane helix</keyword>
<dbReference type="SUPFAM" id="SSF102462">
    <property type="entry name" value="Peptidyl-tRNA hydrolase II"/>
    <property type="match status" value="1"/>
</dbReference>
<comment type="similarity">
    <text evidence="3">Belongs to the PTH2 family.</text>
</comment>
<keyword evidence="2" id="KW-0378">Hydrolase</keyword>
<dbReference type="GO" id="GO:0004045">
    <property type="term" value="F:peptidyl-tRNA hydrolase activity"/>
    <property type="evidence" value="ECO:0007669"/>
    <property type="project" value="UniProtKB-EC"/>
</dbReference>
<evidence type="ECO:0000256" key="1">
    <source>
        <dbReference type="ARBA" id="ARBA00013260"/>
    </source>
</evidence>
<organism evidence="6 7">
    <name type="scientific">Tigriopus californicus</name>
    <name type="common">Marine copepod</name>
    <dbReference type="NCBI Taxonomy" id="6832"/>
    <lineage>
        <taxon>Eukaryota</taxon>
        <taxon>Metazoa</taxon>
        <taxon>Ecdysozoa</taxon>
        <taxon>Arthropoda</taxon>
        <taxon>Crustacea</taxon>
        <taxon>Multicrustacea</taxon>
        <taxon>Hexanauplia</taxon>
        <taxon>Copepoda</taxon>
        <taxon>Harpacticoida</taxon>
        <taxon>Harpacticidae</taxon>
        <taxon>Tigriopus</taxon>
    </lineage>
</organism>
<proteinExistence type="inferred from homology"/>
<dbReference type="FunFam" id="3.40.1490.10:FF:000001">
    <property type="entry name" value="Peptidyl-tRNA hydrolase 2"/>
    <property type="match status" value="1"/>
</dbReference>
<dbReference type="Proteomes" id="UP000318571">
    <property type="component" value="Chromosome 8"/>
</dbReference>
<evidence type="ECO:0000256" key="3">
    <source>
        <dbReference type="ARBA" id="ARBA00038050"/>
    </source>
</evidence>
<accession>A0A553N8N7</accession>
<dbReference type="STRING" id="6832.A0A553N8N7"/>
<dbReference type="InterPro" id="IPR023476">
    <property type="entry name" value="Pep_tRNA_hydro_II_dom_sf"/>
</dbReference>
<dbReference type="EMBL" id="VCGU01000459">
    <property type="protein sequence ID" value="TRY61804.1"/>
    <property type="molecule type" value="Genomic_DNA"/>
</dbReference>
<sequence>MAGQESDDVGFWDSQWVTLGLGLLCGIVANVLVKHYAAPGLESTMGNTAVRAFSTQNKMALVIRHDLGMTKGKVASQCAHAAILCYKKAARAQPQFLKQWETFGQAKVTLKVNSEAELWALQAQAQAAQLTACVVRDAGRTQIDAGSPTVLGIGPGPNELVDTITGHLKLY</sequence>
<dbReference type="PANTHER" id="PTHR12649:SF11">
    <property type="entry name" value="PEPTIDYL-TRNA HYDROLASE 2, MITOCHONDRIAL"/>
    <property type="match status" value="1"/>
</dbReference>
<comment type="caution">
    <text evidence="6">The sequence shown here is derived from an EMBL/GenBank/DDBJ whole genome shotgun (WGS) entry which is preliminary data.</text>
</comment>
<name>A0A553N8N7_TIGCA</name>
<gene>
    <name evidence="6" type="ORF">TCAL_17226</name>
</gene>
<dbReference type="CDD" id="cd02430">
    <property type="entry name" value="PTH2"/>
    <property type="match status" value="1"/>
</dbReference>
<reference evidence="6 7" key="1">
    <citation type="journal article" date="2018" name="Nat. Ecol. Evol.">
        <title>Genomic signatures of mitonuclear coevolution across populations of Tigriopus californicus.</title>
        <authorList>
            <person name="Barreto F.S."/>
            <person name="Watson E.T."/>
            <person name="Lima T.G."/>
            <person name="Willett C.S."/>
            <person name="Edmands S."/>
            <person name="Li W."/>
            <person name="Burton R.S."/>
        </authorList>
    </citation>
    <scope>NUCLEOTIDE SEQUENCE [LARGE SCALE GENOMIC DNA]</scope>
    <source>
        <strain evidence="6 7">San Diego</strain>
    </source>
</reference>
<dbReference type="NCBIfam" id="NF003314">
    <property type="entry name" value="PRK04322.1"/>
    <property type="match status" value="1"/>
</dbReference>
<dbReference type="EC" id="3.1.1.29" evidence="1"/>
<evidence type="ECO:0000256" key="4">
    <source>
        <dbReference type="ARBA" id="ARBA00048707"/>
    </source>
</evidence>
<dbReference type="NCBIfam" id="TIGR00283">
    <property type="entry name" value="arch_pth2"/>
    <property type="match status" value="1"/>
</dbReference>
<dbReference type="Pfam" id="PF01981">
    <property type="entry name" value="PTH2"/>
    <property type="match status" value="1"/>
</dbReference>
<protein>
    <recommendedName>
        <fullName evidence="1">peptidyl-tRNA hydrolase</fullName>
        <ecNumber evidence="1">3.1.1.29</ecNumber>
    </recommendedName>
</protein>
<dbReference type="GO" id="GO:0005829">
    <property type="term" value="C:cytosol"/>
    <property type="evidence" value="ECO:0007669"/>
    <property type="project" value="TreeGrafter"/>
</dbReference>
<evidence type="ECO:0000256" key="2">
    <source>
        <dbReference type="ARBA" id="ARBA00022801"/>
    </source>
</evidence>
<keyword evidence="5" id="KW-0472">Membrane</keyword>
<feature type="transmembrane region" description="Helical" evidence="5">
    <location>
        <begin position="16"/>
        <end position="33"/>
    </location>
</feature>
<keyword evidence="7" id="KW-1185">Reference proteome</keyword>
<comment type="catalytic activity">
    <reaction evidence="4">
        <text>an N-acyl-L-alpha-aminoacyl-tRNA + H2O = an N-acyl-L-amino acid + a tRNA + H(+)</text>
        <dbReference type="Rhea" id="RHEA:54448"/>
        <dbReference type="Rhea" id="RHEA-COMP:10123"/>
        <dbReference type="Rhea" id="RHEA-COMP:13883"/>
        <dbReference type="ChEBI" id="CHEBI:15377"/>
        <dbReference type="ChEBI" id="CHEBI:15378"/>
        <dbReference type="ChEBI" id="CHEBI:59874"/>
        <dbReference type="ChEBI" id="CHEBI:78442"/>
        <dbReference type="ChEBI" id="CHEBI:138191"/>
        <dbReference type="EC" id="3.1.1.29"/>
    </reaction>
</comment>
<evidence type="ECO:0000313" key="7">
    <source>
        <dbReference type="Proteomes" id="UP000318571"/>
    </source>
</evidence>
<dbReference type="Gene3D" id="3.40.1490.10">
    <property type="entry name" value="Bit1"/>
    <property type="match status" value="1"/>
</dbReference>
<keyword evidence="5" id="KW-0812">Transmembrane</keyword>
<evidence type="ECO:0000256" key="5">
    <source>
        <dbReference type="SAM" id="Phobius"/>
    </source>
</evidence>